<dbReference type="PANTHER" id="PTHR23001:SF3">
    <property type="entry name" value="EUKARYOTIC TRANSLATION INITIATION FACTOR 2 SUBUNIT 2"/>
    <property type="match status" value="1"/>
</dbReference>
<evidence type="ECO:0000313" key="2">
    <source>
        <dbReference type="EMBL" id="KAE9456708.1"/>
    </source>
</evidence>
<dbReference type="PANTHER" id="PTHR23001">
    <property type="entry name" value="EUKARYOTIC TRANSLATION INITIATION FACTOR"/>
    <property type="match status" value="1"/>
</dbReference>
<dbReference type="GO" id="GO:0031369">
    <property type="term" value="F:translation initiation factor binding"/>
    <property type="evidence" value="ECO:0007669"/>
    <property type="project" value="TreeGrafter"/>
</dbReference>
<keyword evidence="3" id="KW-1185">Reference proteome</keyword>
<feature type="domain" description="Translation initiation factor IF2/IF5" evidence="1">
    <location>
        <begin position="27"/>
        <end position="95"/>
    </location>
</feature>
<dbReference type="Gene3D" id="3.30.70.3150">
    <property type="match status" value="1"/>
</dbReference>
<dbReference type="InterPro" id="IPR016189">
    <property type="entry name" value="Transl_init_fac_IF2/IF5_N"/>
</dbReference>
<dbReference type="EMBL" id="QEFC01001576">
    <property type="protein sequence ID" value="KAE9456708.1"/>
    <property type="molecule type" value="Genomic_DNA"/>
</dbReference>
<feature type="non-terminal residue" evidence="2">
    <location>
        <position position="1"/>
    </location>
</feature>
<gene>
    <name evidence="2" type="ORF">C3L33_11397</name>
</gene>
<accession>A0A6A4LQU1</accession>
<comment type="caution">
    <text evidence="2">The sequence shown here is derived from an EMBL/GenBank/DDBJ whole genome shotgun (WGS) entry which is preliminary data.</text>
</comment>
<organism evidence="2 3">
    <name type="scientific">Rhododendron williamsianum</name>
    <dbReference type="NCBI Taxonomy" id="262921"/>
    <lineage>
        <taxon>Eukaryota</taxon>
        <taxon>Viridiplantae</taxon>
        <taxon>Streptophyta</taxon>
        <taxon>Embryophyta</taxon>
        <taxon>Tracheophyta</taxon>
        <taxon>Spermatophyta</taxon>
        <taxon>Magnoliopsida</taxon>
        <taxon>eudicotyledons</taxon>
        <taxon>Gunneridae</taxon>
        <taxon>Pentapetalae</taxon>
        <taxon>asterids</taxon>
        <taxon>Ericales</taxon>
        <taxon>Ericaceae</taxon>
        <taxon>Ericoideae</taxon>
        <taxon>Rhodoreae</taxon>
        <taxon>Rhododendron</taxon>
    </lineage>
</organism>
<evidence type="ECO:0000313" key="3">
    <source>
        <dbReference type="Proteomes" id="UP000428333"/>
    </source>
</evidence>
<sequence length="95" mass="10782">MKKEKDLIVLDSCLDDLSFAAALELCLRCAWGGFFSFCSRIHRQPERVMTFLLAELGTSGSLDGLQRLVVKVRFAPKIFEGILRRYGSKFHLNVT</sequence>
<name>A0A6A4LQU1_9ERIC</name>
<dbReference type="OrthoDB" id="1712383at2759"/>
<dbReference type="AlphaFoldDB" id="A0A6A4LQU1"/>
<dbReference type="InterPro" id="IPR002735">
    <property type="entry name" value="Transl_init_fac_IF2/IF5_dom"/>
</dbReference>
<dbReference type="GO" id="GO:0003729">
    <property type="term" value="F:mRNA binding"/>
    <property type="evidence" value="ECO:0007669"/>
    <property type="project" value="TreeGrafter"/>
</dbReference>
<proteinExistence type="predicted"/>
<dbReference type="SMART" id="SM00653">
    <property type="entry name" value="eIF2B_5"/>
    <property type="match status" value="1"/>
</dbReference>
<dbReference type="Pfam" id="PF01873">
    <property type="entry name" value="eIF-5_eIF-2B"/>
    <property type="match status" value="1"/>
</dbReference>
<dbReference type="GO" id="GO:0001731">
    <property type="term" value="P:formation of translation preinitiation complex"/>
    <property type="evidence" value="ECO:0007669"/>
    <property type="project" value="TreeGrafter"/>
</dbReference>
<dbReference type="SUPFAM" id="SSF100966">
    <property type="entry name" value="Translation initiation factor 2 beta, aIF2beta, N-terminal domain"/>
    <property type="match status" value="1"/>
</dbReference>
<evidence type="ECO:0000259" key="1">
    <source>
        <dbReference type="SMART" id="SM00653"/>
    </source>
</evidence>
<dbReference type="GO" id="GO:0005850">
    <property type="term" value="C:eukaryotic translation initiation factor 2 complex"/>
    <property type="evidence" value="ECO:0007669"/>
    <property type="project" value="TreeGrafter"/>
</dbReference>
<dbReference type="GO" id="GO:0003743">
    <property type="term" value="F:translation initiation factor activity"/>
    <property type="evidence" value="ECO:0007669"/>
    <property type="project" value="InterPro"/>
</dbReference>
<protein>
    <recommendedName>
        <fullName evidence="1">Translation initiation factor IF2/IF5 domain-containing protein</fullName>
    </recommendedName>
</protein>
<reference evidence="2 3" key="1">
    <citation type="journal article" date="2019" name="Genome Biol. Evol.">
        <title>The Rhododendron genome and chromosomal organization provide insight into shared whole-genome duplications across the heath family (Ericaceae).</title>
        <authorList>
            <person name="Soza V.L."/>
            <person name="Lindsley D."/>
            <person name="Waalkes A."/>
            <person name="Ramage E."/>
            <person name="Patwardhan R.P."/>
            <person name="Burton J.N."/>
            <person name="Adey A."/>
            <person name="Kumar A."/>
            <person name="Qiu R."/>
            <person name="Shendure J."/>
            <person name="Hall B."/>
        </authorList>
    </citation>
    <scope>NUCLEOTIDE SEQUENCE [LARGE SCALE GENOMIC DNA]</scope>
    <source>
        <strain evidence="2">RSF 1966-606</strain>
    </source>
</reference>
<dbReference type="InterPro" id="IPR045196">
    <property type="entry name" value="IF2/IF5"/>
</dbReference>
<dbReference type="Proteomes" id="UP000428333">
    <property type="component" value="Linkage Group LG06"/>
</dbReference>